<dbReference type="PROSITE" id="PS50158">
    <property type="entry name" value="ZF_CCHC"/>
    <property type="match status" value="1"/>
</dbReference>
<name>A0A9P6NE47_9BASI</name>
<evidence type="ECO:0000256" key="3">
    <source>
        <dbReference type="SAM" id="MobiDB-lite"/>
    </source>
</evidence>
<dbReference type="OrthoDB" id="97058at2759"/>
<reference evidence="5" key="1">
    <citation type="submission" date="2013-11" db="EMBL/GenBank/DDBJ databases">
        <title>Genome sequence of the fusiform rust pathogen reveals effectors for host alternation and coevolution with pine.</title>
        <authorList>
            <consortium name="DOE Joint Genome Institute"/>
            <person name="Smith K."/>
            <person name="Pendleton A."/>
            <person name="Kubisiak T."/>
            <person name="Anderson C."/>
            <person name="Salamov A."/>
            <person name="Aerts A."/>
            <person name="Riley R."/>
            <person name="Clum A."/>
            <person name="Lindquist E."/>
            <person name="Ence D."/>
            <person name="Campbell M."/>
            <person name="Kronenberg Z."/>
            <person name="Feau N."/>
            <person name="Dhillon B."/>
            <person name="Hamelin R."/>
            <person name="Burleigh J."/>
            <person name="Smith J."/>
            <person name="Yandell M."/>
            <person name="Nelson C."/>
            <person name="Grigoriev I."/>
            <person name="Davis J."/>
        </authorList>
    </citation>
    <scope>NUCLEOTIDE SEQUENCE</scope>
    <source>
        <strain evidence="5">G11</strain>
    </source>
</reference>
<keyword evidence="2" id="KW-0863">Zinc-finger</keyword>
<feature type="compositionally biased region" description="Pro residues" evidence="3">
    <location>
        <begin position="56"/>
        <end position="65"/>
    </location>
</feature>
<evidence type="ECO:0000256" key="1">
    <source>
        <dbReference type="ARBA" id="ARBA00022664"/>
    </source>
</evidence>
<dbReference type="GO" id="GO:0006397">
    <property type="term" value="P:mRNA processing"/>
    <property type="evidence" value="ECO:0007669"/>
    <property type="project" value="UniProtKB-KW"/>
</dbReference>
<evidence type="ECO:0000256" key="2">
    <source>
        <dbReference type="PROSITE-ProRule" id="PRU00047"/>
    </source>
</evidence>
<gene>
    <name evidence="5" type="ORF">CROQUDRAFT_639093</name>
</gene>
<feature type="region of interest" description="Disordered" evidence="3">
    <location>
        <begin position="1"/>
        <end position="68"/>
    </location>
</feature>
<dbReference type="EMBL" id="MU167299">
    <property type="protein sequence ID" value="KAG0144283.1"/>
    <property type="molecule type" value="Genomic_DNA"/>
</dbReference>
<organism evidence="5 6">
    <name type="scientific">Cronartium quercuum f. sp. fusiforme G11</name>
    <dbReference type="NCBI Taxonomy" id="708437"/>
    <lineage>
        <taxon>Eukaryota</taxon>
        <taxon>Fungi</taxon>
        <taxon>Dikarya</taxon>
        <taxon>Basidiomycota</taxon>
        <taxon>Pucciniomycotina</taxon>
        <taxon>Pucciniomycetes</taxon>
        <taxon>Pucciniales</taxon>
        <taxon>Coleosporiaceae</taxon>
        <taxon>Cronartium</taxon>
    </lineage>
</organism>
<feature type="compositionally biased region" description="Polar residues" evidence="3">
    <location>
        <begin position="303"/>
        <end position="320"/>
    </location>
</feature>
<accession>A0A9P6NE47</accession>
<proteinExistence type="predicted"/>
<feature type="region of interest" description="Disordered" evidence="3">
    <location>
        <begin position="442"/>
        <end position="478"/>
    </location>
</feature>
<protein>
    <recommendedName>
        <fullName evidence="4">CCHC-type domain-containing protein</fullName>
    </recommendedName>
</protein>
<feature type="domain" description="CCHC-type" evidence="4">
    <location>
        <begin position="356"/>
        <end position="371"/>
    </location>
</feature>
<evidence type="ECO:0000313" key="6">
    <source>
        <dbReference type="Proteomes" id="UP000886653"/>
    </source>
</evidence>
<dbReference type="InterPro" id="IPR036875">
    <property type="entry name" value="Znf_CCHC_sf"/>
</dbReference>
<dbReference type="GO" id="GO:0008270">
    <property type="term" value="F:zinc ion binding"/>
    <property type="evidence" value="ECO:0007669"/>
    <property type="project" value="UniProtKB-KW"/>
</dbReference>
<keyword evidence="1" id="KW-0507">mRNA processing</keyword>
<comment type="caution">
    <text evidence="5">The sequence shown here is derived from an EMBL/GenBank/DDBJ whole genome shotgun (WGS) entry which is preliminary data.</text>
</comment>
<evidence type="ECO:0000259" key="4">
    <source>
        <dbReference type="PROSITE" id="PS50158"/>
    </source>
</evidence>
<dbReference type="Proteomes" id="UP000886653">
    <property type="component" value="Unassembled WGS sequence"/>
</dbReference>
<keyword evidence="2" id="KW-0479">Metal-binding</keyword>
<feature type="compositionally biased region" description="Acidic residues" evidence="3">
    <location>
        <begin position="445"/>
        <end position="454"/>
    </location>
</feature>
<feature type="compositionally biased region" description="Basic and acidic residues" evidence="3">
    <location>
        <begin position="458"/>
        <end position="471"/>
    </location>
</feature>
<dbReference type="InterPro" id="IPR001878">
    <property type="entry name" value="Znf_CCHC"/>
</dbReference>
<feature type="region of interest" description="Disordered" evidence="3">
    <location>
        <begin position="298"/>
        <end position="342"/>
    </location>
</feature>
<sequence length="478" mass="54342">MVLKRTPPKAQQTARETESPDSADLSHRMQTPESDEVCLTQLPETPTKMPTRSKIPNPPLSPPPETEAERNLIETVNRRSENINRFINTVPTLEQDGSNIIRWKTRTAEAIFAISGVSDYWKADKPKEDSRWEMVIDHCAHRVVYNTIPDDLRNLVGSITLAQDAVRELEEQFRFGGRTAQMATWRSFWTKTFDLHTTSVIEYTNKIEKMMDKLESEGIVWTRDCITGLMFQLGAPVSGDFAMEEINMALDRKYRDDPRPFSAKQIRAEMISFVTNRKTALKSENMIRAMAAHSLGDSRGRTVHNTSQSFTRSYAPQSNPIAPRTPTPAERDASEANPLPIPEGAVANVKRGEEQCFQCGNFGHFRTGCSQRSRTALHWNDWRYVRVRENSKKLYSIDVLRLKPNRRLYEGTGREKVKSTTILDDDDRHTLTVSALSRNWTAEGSESDDYETEYLLDASEHADSGSRERGHPSGSRTA</sequence>
<dbReference type="SUPFAM" id="SSF57756">
    <property type="entry name" value="Retrovirus zinc finger-like domains"/>
    <property type="match status" value="1"/>
</dbReference>
<dbReference type="GO" id="GO:0003676">
    <property type="term" value="F:nucleic acid binding"/>
    <property type="evidence" value="ECO:0007669"/>
    <property type="project" value="InterPro"/>
</dbReference>
<dbReference type="AlphaFoldDB" id="A0A9P6NE47"/>
<keyword evidence="2" id="KW-0862">Zinc</keyword>
<keyword evidence="6" id="KW-1185">Reference proteome</keyword>
<evidence type="ECO:0000313" key="5">
    <source>
        <dbReference type="EMBL" id="KAG0144283.1"/>
    </source>
</evidence>